<comment type="similarity">
    <text evidence="5">Belongs to the class-II pyridoxal-phosphate-dependent aminotransferase family. MalY/PatB cystathionine beta-lyase subfamily.</text>
</comment>
<dbReference type="Gene3D" id="3.90.1150.10">
    <property type="entry name" value="Aspartate Aminotransferase, domain 1"/>
    <property type="match status" value="2"/>
</dbReference>
<dbReference type="Gene3D" id="3.40.640.10">
    <property type="entry name" value="Type I PLP-dependent aspartate aminotransferase-like (Major domain)"/>
    <property type="match status" value="2"/>
</dbReference>
<sequence length="284" mass="31166">MTQADPLETLRQRTSSKWTSNDPDVLPMFVAEMDFPLAPAIQDALRHAIEIGDSGYVNPRDRSVAEAFGSFAHDRETLATLSTIVEHHGATVVSDEIHAPLVHRGVTFTPYLTVSEAAREHRIAAESGSKAFNLSGLKTAMFVAASERMHALIQELPDEVGYRTGLFGFLATRAGFERSRDWLDSTLETIEGKFSLLRELLDERIPQIGMHRAEASYLTWLDLRALGWGDNPSKHALTHGRLALSKGSAFGKEGAGFARMNLACAPETVEDAVERIVRATEHGG</sequence>
<evidence type="ECO:0000256" key="1">
    <source>
        <dbReference type="ARBA" id="ARBA00001933"/>
    </source>
</evidence>
<dbReference type="OrthoDB" id="3224382at2"/>
<dbReference type="GO" id="GO:0008483">
    <property type="term" value="F:transaminase activity"/>
    <property type="evidence" value="ECO:0007669"/>
    <property type="project" value="UniProtKB-KW"/>
</dbReference>
<dbReference type="AlphaFoldDB" id="A0A7J5BAY7"/>
<dbReference type="EMBL" id="WBKB01000004">
    <property type="protein sequence ID" value="KAB1643194.1"/>
    <property type="molecule type" value="Genomic_DNA"/>
</dbReference>
<dbReference type="GO" id="GO:0030170">
    <property type="term" value="F:pyridoxal phosphate binding"/>
    <property type="evidence" value="ECO:0007669"/>
    <property type="project" value="InterPro"/>
</dbReference>
<dbReference type="SUPFAM" id="SSF53383">
    <property type="entry name" value="PLP-dependent transferases"/>
    <property type="match status" value="1"/>
</dbReference>
<dbReference type="Pfam" id="PF00155">
    <property type="entry name" value="Aminotran_1_2"/>
    <property type="match status" value="1"/>
</dbReference>
<dbReference type="InterPro" id="IPR015424">
    <property type="entry name" value="PyrdxlP-dep_Trfase"/>
</dbReference>
<evidence type="ECO:0000256" key="4">
    <source>
        <dbReference type="ARBA" id="ARBA00023239"/>
    </source>
</evidence>
<dbReference type="InterPro" id="IPR015422">
    <property type="entry name" value="PyrdxlP-dep_Trfase_small"/>
</dbReference>
<comment type="cofactor">
    <cofactor evidence="1">
        <name>pyridoxal 5'-phosphate</name>
        <dbReference type="ChEBI" id="CHEBI:597326"/>
    </cofactor>
</comment>
<name>A0A7J5BAY7_9MICO</name>
<evidence type="ECO:0000313" key="8">
    <source>
        <dbReference type="Proteomes" id="UP000433493"/>
    </source>
</evidence>
<dbReference type="Proteomes" id="UP000433493">
    <property type="component" value="Unassembled WGS sequence"/>
</dbReference>
<accession>A0A7J5BAY7</accession>
<evidence type="ECO:0000313" key="7">
    <source>
        <dbReference type="EMBL" id="KAB1643194.1"/>
    </source>
</evidence>
<evidence type="ECO:0000256" key="3">
    <source>
        <dbReference type="ARBA" id="ARBA00022898"/>
    </source>
</evidence>
<dbReference type="PANTHER" id="PTHR43525">
    <property type="entry name" value="PROTEIN MALY"/>
    <property type="match status" value="1"/>
</dbReference>
<evidence type="ECO:0000259" key="6">
    <source>
        <dbReference type="Pfam" id="PF00155"/>
    </source>
</evidence>
<keyword evidence="4" id="KW-0456">Lyase</keyword>
<keyword evidence="7" id="KW-0808">Transferase</keyword>
<feature type="domain" description="Aminotransferase class I/classII large" evidence="6">
    <location>
        <begin position="74"/>
        <end position="276"/>
    </location>
</feature>
<organism evidence="7 8">
    <name type="scientific">Gulosibacter chungangensis</name>
    <dbReference type="NCBI Taxonomy" id="979746"/>
    <lineage>
        <taxon>Bacteria</taxon>
        <taxon>Bacillati</taxon>
        <taxon>Actinomycetota</taxon>
        <taxon>Actinomycetes</taxon>
        <taxon>Micrococcales</taxon>
        <taxon>Microbacteriaceae</taxon>
        <taxon>Gulosibacter</taxon>
    </lineage>
</organism>
<dbReference type="InterPro" id="IPR015421">
    <property type="entry name" value="PyrdxlP-dep_Trfase_major"/>
</dbReference>
<dbReference type="EC" id="4.4.1.13" evidence="2"/>
<proteinExistence type="inferred from homology"/>
<keyword evidence="3" id="KW-0663">Pyridoxal phosphate</keyword>
<dbReference type="InterPro" id="IPR004839">
    <property type="entry name" value="Aminotransferase_I/II_large"/>
</dbReference>
<evidence type="ECO:0000256" key="2">
    <source>
        <dbReference type="ARBA" id="ARBA00012224"/>
    </source>
</evidence>
<dbReference type="RefSeq" id="WP_158052243.1">
    <property type="nucleotide sequence ID" value="NZ_WBKB01000004.1"/>
</dbReference>
<dbReference type="InterPro" id="IPR051798">
    <property type="entry name" value="Class-II_PLP-Dep_Aminotrans"/>
</dbReference>
<comment type="caution">
    <text evidence="7">The sequence shown here is derived from an EMBL/GenBank/DDBJ whole genome shotgun (WGS) entry which is preliminary data.</text>
</comment>
<gene>
    <name evidence="7" type="ORF">F8O05_08180</name>
</gene>
<dbReference type="PANTHER" id="PTHR43525:SF2">
    <property type="entry name" value="CYSTATHIONINE BETA-LYASE-RELATED"/>
    <property type="match status" value="1"/>
</dbReference>
<dbReference type="CDD" id="cd00609">
    <property type="entry name" value="AAT_like"/>
    <property type="match status" value="1"/>
</dbReference>
<keyword evidence="7" id="KW-0032">Aminotransferase</keyword>
<keyword evidence="8" id="KW-1185">Reference proteome</keyword>
<reference evidence="7 8" key="1">
    <citation type="submission" date="2019-09" db="EMBL/GenBank/DDBJ databases">
        <title>Phylogeny of genus Pseudoclavibacter and closely related genus.</title>
        <authorList>
            <person name="Li Y."/>
        </authorList>
    </citation>
    <scope>NUCLEOTIDE SEQUENCE [LARGE SCALE GENOMIC DNA]</scope>
    <source>
        <strain evidence="7 8">KCTC 13959</strain>
    </source>
</reference>
<dbReference type="GO" id="GO:0047804">
    <property type="term" value="F:cysteine-S-conjugate beta-lyase activity"/>
    <property type="evidence" value="ECO:0007669"/>
    <property type="project" value="UniProtKB-EC"/>
</dbReference>
<evidence type="ECO:0000256" key="5">
    <source>
        <dbReference type="ARBA" id="ARBA00037974"/>
    </source>
</evidence>
<protein>
    <recommendedName>
        <fullName evidence="2">cysteine-S-conjugate beta-lyase</fullName>
        <ecNumber evidence="2">4.4.1.13</ecNumber>
    </recommendedName>
</protein>